<evidence type="ECO:0000256" key="10">
    <source>
        <dbReference type="PROSITE-ProRule" id="PRU01360"/>
    </source>
</evidence>
<organism evidence="15 16">
    <name type="scientific">Winogradskyella bathintestinalis</name>
    <dbReference type="NCBI Taxonomy" id="3035208"/>
    <lineage>
        <taxon>Bacteria</taxon>
        <taxon>Pseudomonadati</taxon>
        <taxon>Bacteroidota</taxon>
        <taxon>Flavobacteriia</taxon>
        <taxon>Flavobacteriales</taxon>
        <taxon>Flavobacteriaceae</taxon>
        <taxon>Winogradskyella</taxon>
    </lineage>
</organism>
<dbReference type="InterPro" id="IPR012910">
    <property type="entry name" value="Plug_dom"/>
</dbReference>
<dbReference type="SUPFAM" id="SSF49464">
    <property type="entry name" value="Carboxypeptidase regulatory domain-like"/>
    <property type="match status" value="1"/>
</dbReference>
<keyword evidence="9 10" id="KW-0998">Cell outer membrane</keyword>
<keyword evidence="16" id="KW-1185">Reference proteome</keyword>
<evidence type="ECO:0000259" key="13">
    <source>
        <dbReference type="Pfam" id="PF00593"/>
    </source>
</evidence>
<keyword evidence="4 10" id="KW-0812">Transmembrane</keyword>
<feature type="domain" description="TonB-dependent receptor-like beta-barrel" evidence="13">
    <location>
        <begin position="414"/>
        <end position="922"/>
    </location>
</feature>
<dbReference type="InterPro" id="IPR000531">
    <property type="entry name" value="Beta-barrel_TonB"/>
</dbReference>
<evidence type="ECO:0000256" key="8">
    <source>
        <dbReference type="ARBA" id="ARBA00023170"/>
    </source>
</evidence>
<evidence type="ECO:0000256" key="6">
    <source>
        <dbReference type="ARBA" id="ARBA00023077"/>
    </source>
</evidence>
<dbReference type="Gene3D" id="2.40.170.20">
    <property type="entry name" value="TonB-dependent receptor, beta-barrel domain"/>
    <property type="match status" value="1"/>
</dbReference>
<evidence type="ECO:0000313" key="16">
    <source>
        <dbReference type="Proteomes" id="UP001231197"/>
    </source>
</evidence>
<dbReference type="NCBIfam" id="TIGR04057">
    <property type="entry name" value="SusC_RagA_signa"/>
    <property type="match status" value="1"/>
</dbReference>
<evidence type="ECO:0000256" key="11">
    <source>
        <dbReference type="RuleBase" id="RU003357"/>
    </source>
</evidence>
<evidence type="ECO:0000256" key="5">
    <source>
        <dbReference type="ARBA" id="ARBA00022729"/>
    </source>
</evidence>
<comment type="subcellular location">
    <subcellularLocation>
        <location evidence="1 10">Cell outer membrane</location>
        <topology evidence="1 10">Multi-pass membrane protein</topology>
    </subcellularLocation>
</comment>
<dbReference type="InterPro" id="IPR023996">
    <property type="entry name" value="TonB-dep_OMP_SusC/RagA"/>
</dbReference>
<comment type="caution">
    <text evidence="15">The sequence shown here is derived from an EMBL/GenBank/DDBJ whole genome shotgun (WGS) entry which is preliminary data.</text>
</comment>
<keyword evidence="6 11" id="KW-0798">TonB box</keyword>
<evidence type="ECO:0000256" key="4">
    <source>
        <dbReference type="ARBA" id="ARBA00022692"/>
    </source>
</evidence>
<sequence length="1033" mass="113498">MKTVLNALLFCLILLPATVMAQSTATGTVTDKANAMPLPGVNVIIKGTSRGTSTDFDGNYSIEVAEGEILTFSYVGYTTQEITFTGQTTINVAIVEDAALLDEVVLIGYGSVRKEDATGSVDLVTSKDFNQGAIVSADQLLQGKAAGVRITTSGGSPDAAPNIRIRGGASLSANNSPLIVIDGIPLDNGGTAGVSNPLNLINPNDIDSFSILKDASATAIYGSRASNGVIIITTKKGTSSTPQYTFTANTSISNLSDSNLIDVMNSNEFVDFIQEFHPNETNKLGVPVGSVFTNEVPSQVITDSDGNLREIYSSNWQDAVLRTAISSDYNFSARANLFQKIPFRASIGYNDTEGLVNTDDYERLSASLKLTPTFLNEHLKIDLNAKGIYIDKNSIDGDGALGGSLTIDPTKPIYDDNSIFGGYYAQTGSSTSNSPNALVGAYNPLALLYQRSRPEEVKRLLANIKFDYKLHFFPEITAVLNLGTESSRTKIVEEYSENAIATYRQTETAGDFIFNPGVNFRENQHITNTTMDAYLMYNKDLSGFIKKIDAQAGYAYQNFKNDGNKEEYVYASTLEQGEVGTRILNFDRNNPNNRYYNVLNLQSFFGRTNINLNDKYLITLSLRADGSSLFTEDNRWGYFPAAALAWKLKEETFLQNIDFVNDFKLRLSWGETGQQDITGLAGFFPSVPLFELGSPNSQYLSGANLYSAKEFNPDLTWEKSTTYNLGVDFAFFNSGLLSGSFDIFKRNTSDLLVITSVPPGQGLSDRIIQNVGETESEGFELNLNIDALRSDDFNISLNGNVSYAKTEVTNLKGADNINQSPTIPNGTGSFLFQHALGEEAYSALVFKQVYDESGNPIPNAFVDLNGDNQITNEDRYYQAIRPNWTFGFGLNLDYKNWDLSASFRGQFDGKIYNSARLVAGYTDRPIETLNEALNNVLNFNSDAANPVFDDIQDNQAFSDYFLENASFLRCENIALGYTVNEILKNTRLKIYGSVTNPFLVTDYSGQDPENFNGLDNNFYPRPTIYTIGVNLDF</sequence>
<feature type="signal peptide" evidence="12">
    <location>
        <begin position="1"/>
        <end position="21"/>
    </location>
</feature>
<dbReference type="Pfam" id="PF07715">
    <property type="entry name" value="Plug"/>
    <property type="match status" value="1"/>
</dbReference>
<dbReference type="SUPFAM" id="SSF56935">
    <property type="entry name" value="Porins"/>
    <property type="match status" value="1"/>
</dbReference>
<dbReference type="NCBIfam" id="TIGR04056">
    <property type="entry name" value="OMP_RagA_SusC"/>
    <property type="match status" value="1"/>
</dbReference>
<keyword evidence="8" id="KW-0675">Receptor</keyword>
<evidence type="ECO:0000256" key="12">
    <source>
        <dbReference type="SAM" id="SignalP"/>
    </source>
</evidence>
<keyword evidence="7 10" id="KW-0472">Membrane</keyword>
<dbReference type="Pfam" id="PF13715">
    <property type="entry name" value="CarbopepD_reg_2"/>
    <property type="match status" value="1"/>
</dbReference>
<dbReference type="InterPro" id="IPR023997">
    <property type="entry name" value="TonB-dep_OMP_SusC/RagA_CS"/>
</dbReference>
<gene>
    <name evidence="15" type="ORF">QMA06_00715</name>
</gene>
<evidence type="ECO:0000313" key="15">
    <source>
        <dbReference type="EMBL" id="MDN3491224.1"/>
    </source>
</evidence>
<name>A0ABT7ZQH7_9FLAO</name>
<dbReference type="Gene3D" id="2.60.40.1120">
    <property type="entry name" value="Carboxypeptidase-like, regulatory domain"/>
    <property type="match status" value="1"/>
</dbReference>
<dbReference type="PANTHER" id="PTHR30069">
    <property type="entry name" value="TONB-DEPENDENT OUTER MEMBRANE RECEPTOR"/>
    <property type="match status" value="1"/>
</dbReference>
<keyword evidence="3 10" id="KW-1134">Transmembrane beta strand</keyword>
<dbReference type="InterPro" id="IPR037066">
    <property type="entry name" value="Plug_dom_sf"/>
</dbReference>
<dbReference type="PANTHER" id="PTHR30069:SF29">
    <property type="entry name" value="HEMOGLOBIN AND HEMOGLOBIN-HAPTOGLOBIN-BINDING PROTEIN 1-RELATED"/>
    <property type="match status" value="1"/>
</dbReference>
<keyword evidence="5 12" id="KW-0732">Signal</keyword>
<comment type="similarity">
    <text evidence="10 11">Belongs to the TonB-dependent receptor family.</text>
</comment>
<dbReference type="PROSITE" id="PS52016">
    <property type="entry name" value="TONB_DEPENDENT_REC_3"/>
    <property type="match status" value="1"/>
</dbReference>
<feature type="chain" id="PRO_5047295954" evidence="12">
    <location>
        <begin position="22"/>
        <end position="1033"/>
    </location>
</feature>
<evidence type="ECO:0000256" key="9">
    <source>
        <dbReference type="ARBA" id="ARBA00023237"/>
    </source>
</evidence>
<keyword evidence="2 10" id="KW-0813">Transport</keyword>
<dbReference type="Proteomes" id="UP001231197">
    <property type="component" value="Unassembled WGS sequence"/>
</dbReference>
<dbReference type="InterPro" id="IPR036942">
    <property type="entry name" value="Beta-barrel_TonB_sf"/>
</dbReference>
<protein>
    <submittedName>
        <fullName evidence="15">SusC/RagA family TonB-linked outer membrane protein</fullName>
    </submittedName>
</protein>
<accession>A0ABT7ZQH7</accession>
<proteinExistence type="inferred from homology"/>
<dbReference type="RefSeq" id="WP_290204967.1">
    <property type="nucleotide sequence ID" value="NZ_JASDDK010000001.1"/>
</dbReference>
<evidence type="ECO:0000259" key="14">
    <source>
        <dbReference type="Pfam" id="PF07715"/>
    </source>
</evidence>
<dbReference type="InterPro" id="IPR008969">
    <property type="entry name" value="CarboxyPept-like_regulatory"/>
</dbReference>
<feature type="domain" description="TonB-dependent receptor plug" evidence="14">
    <location>
        <begin position="114"/>
        <end position="229"/>
    </location>
</feature>
<evidence type="ECO:0000256" key="2">
    <source>
        <dbReference type="ARBA" id="ARBA00022448"/>
    </source>
</evidence>
<dbReference type="EMBL" id="JASDDK010000001">
    <property type="protein sequence ID" value="MDN3491224.1"/>
    <property type="molecule type" value="Genomic_DNA"/>
</dbReference>
<evidence type="ECO:0000256" key="3">
    <source>
        <dbReference type="ARBA" id="ARBA00022452"/>
    </source>
</evidence>
<reference evidence="15 16" key="1">
    <citation type="journal article" date="2023" name="Int. J. Syst. Evol. Microbiol.">
        <title>Winogradskyella bathintestinalis sp. nov., isolated from the intestine of the deep-sea loosejaw dragonfish, Malacosteus niger.</title>
        <authorList>
            <person name="Uniacke-Lowe S."/>
            <person name="Johnson C.N."/>
            <person name="Stanton C."/>
            <person name="Hill C."/>
            <person name="Ross P."/>
        </authorList>
    </citation>
    <scope>NUCLEOTIDE SEQUENCE [LARGE SCALE GENOMIC DNA]</scope>
    <source>
        <strain evidence="15 16">APC 3343</strain>
    </source>
</reference>
<evidence type="ECO:0000256" key="7">
    <source>
        <dbReference type="ARBA" id="ARBA00023136"/>
    </source>
</evidence>
<dbReference type="Gene3D" id="2.170.130.10">
    <property type="entry name" value="TonB-dependent receptor, plug domain"/>
    <property type="match status" value="1"/>
</dbReference>
<dbReference type="Pfam" id="PF00593">
    <property type="entry name" value="TonB_dep_Rec_b-barrel"/>
    <property type="match status" value="1"/>
</dbReference>
<dbReference type="InterPro" id="IPR039426">
    <property type="entry name" value="TonB-dep_rcpt-like"/>
</dbReference>
<evidence type="ECO:0000256" key="1">
    <source>
        <dbReference type="ARBA" id="ARBA00004571"/>
    </source>
</evidence>